<gene>
    <name evidence="1" type="ORF">MENTE1834_LOCUS42975</name>
</gene>
<accession>A0ACB1ATG8</accession>
<sequence length="210" mass="23518">MFVGVGPGRVRDMFEMAQKKSPCILFIDQIGLLGKNEAVASLLEDILTMNRKIRSINYSWRLMVSTEEANVVVIAETNRSDVLDPHLCGLDALIDKFLFLSRISRRASIFRVHLKPIKTSLDKVQLSRKLAAHISGFSCLFFKKIFLIDFGLGTDVANVCNEDALIAARDAHDEVTAKDFKKAFERGEGTGVVRHSFAAVAEFDFDVFIF</sequence>
<dbReference type="EMBL" id="CAVMJV010000117">
    <property type="protein sequence ID" value="CAK5104322.1"/>
    <property type="molecule type" value="Genomic_DNA"/>
</dbReference>
<keyword evidence="2" id="KW-1185">Reference proteome</keyword>
<protein>
    <submittedName>
        <fullName evidence="1">Uncharacterized protein</fullName>
    </submittedName>
</protein>
<name>A0ACB1ATG8_MELEN</name>
<evidence type="ECO:0000313" key="1">
    <source>
        <dbReference type="EMBL" id="CAK5104322.1"/>
    </source>
</evidence>
<organism evidence="1 2">
    <name type="scientific">Meloidogyne enterolobii</name>
    <name type="common">Root-knot nematode worm</name>
    <name type="synonym">Meloidogyne mayaguensis</name>
    <dbReference type="NCBI Taxonomy" id="390850"/>
    <lineage>
        <taxon>Eukaryota</taxon>
        <taxon>Metazoa</taxon>
        <taxon>Ecdysozoa</taxon>
        <taxon>Nematoda</taxon>
        <taxon>Chromadorea</taxon>
        <taxon>Rhabditida</taxon>
        <taxon>Tylenchina</taxon>
        <taxon>Tylenchomorpha</taxon>
        <taxon>Tylenchoidea</taxon>
        <taxon>Meloidogynidae</taxon>
        <taxon>Meloidogyninae</taxon>
        <taxon>Meloidogyne</taxon>
    </lineage>
</organism>
<comment type="caution">
    <text evidence="1">The sequence shown here is derived from an EMBL/GenBank/DDBJ whole genome shotgun (WGS) entry which is preliminary data.</text>
</comment>
<evidence type="ECO:0000313" key="2">
    <source>
        <dbReference type="Proteomes" id="UP001497535"/>
    </source>
</evidence>
<dbReference type="Proteomes" id="UP001497535">
    <property type="component" value="Unassembled WGS sequence"/>
</dbReference>
<proteinExistence type="predicted"/>
<reference evidence="1" key="1">
    <citation type="submission" date="2023-11" db="EMBL/GenBank/DDBJ databases">
        <authorList>
            <person name="Poullet M."/>
        </authorList>
    </citation>
    <scope>NUCLEOTIDE SEQUENCE</scope>
    <source>
        <strain evidence="1">E1834</strain>
    </source>
</reference>